<keyword evidence="2" id="KW-1185">Reference proteome</keyword>
<evidence type="ECO:0000313" key="1">
    <source>
        <dbReference type="EMBL" id="ORA15651.1"/>
    </source>
</evidence>
<accession>A0A1W9ZHN8</accession>
<gene>
    <name evidence="1" type="ORF">BST12_21785</name>
</gene>
<reference evidence="1 2" key="1">
    <citation type="submission" date="2017-02" db="EMBL/GenBank/DDBJ databases">
        <title>The new phylogeny of genus Mycobacterium.</title>
        <authorList>
            <person name="Tortoli E."/>
            <person name="Trovato A."/>
            <person name="Cirillo D.M."/>
        </authorList>
    </citation>
    <scope>NUCLEOTIDE SEQUENCE [LARGE SCALE GENOMIC DNA]</scope>
    <source>
        <strain evidence="1 2">DSM 45057</strain>
    </source>
</reference>
<dbReference type="OrthoDB" id="4728575at2"/>
<comment type="caution">
    <text evidence="1">The sequence shown here is derived from an EMBL/GenBank/DDBJ whole genome shotgun (WGS) entry which is preliminary data.</text>
</comment>
<dbReference type="AlphaFoldDB" id="A0A1W9ZHN8"/>
<dbReference type="Proteomes" id="UP000192284">
    <property type="component" value="Unassembled WGS sequence"/>
</dbReference>
<sequence>MTGCLKVQPEYLNTLATRYDNAATNVETATQAAAGTSESVSITHGSYCSKFNSALQMFESTRSNAGASLQGLATQIAENLRSAASLYLDTDQQWAGTVGQTMP</sequence>
<dbReference type="InterPro" id="IPR022536">
    <property type="entry name" value="EspC"/>
</dbReference>
<dbReference type="EMBL" id="MVHE01000049">
    <property type="protein sequence ID" value="ORA15651.1"/>
    <property type="molecule type" value="Genomic_DNA"/>
</dbReference>
<proteinExistence type="predicted"/>
<evidence type="ECO:0000313" key="2">
    <source>
        <dbReference type="Proteomes" id="UP000192284"/>
    </source>
</evidence>
<dbReference type="Gene3D" id="1.10.287.1060">
    <property type="entry name" value="ESAT-6-like"/>
    <property type="match status" value="1"/>
</dbReference>
<dbReference type="GO" id="GO:0009306">
    <property type="term" value="P:protein secretion"/>
    <property type="evidence" value="ECO:0007669"/>
    <property type="project" value="InterPro"/>
</dbReference>
<name>A0A1W9ZHN8_MYCAN</name>
<protein>
    <submittedName>
        <fullName evidence="1">ESX-1 secretion-associated protein</fullName>
    </submittedName>
</protein>
<dbReference type="Pfam" id="PF10824">
    <property type="entry name" value="T7SS_ESX_EspC"/>
    <property type="match status" value="1"/>
</dbReference>
<organism evidence="1 2">
    <name type="scientific">Mycobacterium angelicum</name>
    <dbReference type="NCBI Taxonomy" id="470074"/>
    <lineage>
        <taxon>Bacteria</taxon>
        <taxon>Bacillati</taxon>
        <taxon>Actinomycetota</taxon>
        <taxon>Actinomycetes</taxon>
        <taxon>Mycobacteriales</taxon>
        <taxon>Mycobacteriaceae</taxon>
        <taxon>Mycobacterium</taxon>
    </lineage>
</organism>